<dbReference type="PANTHER" id="PTHR12558">
    <property type="entry name" value="CELL DIVISION CYCLE 16,23,27"/>
    <property type="match status" value="1"/>
</dbReference>
<dbReference type="PROSITE" id="PS51257">
    <property type="entry name" value="PROKAR_LIPOPROTEIN"/>
    <property type="match status" value="1"/>
</dbReference>
<feature type="repeat" description="TPR" evidence="1">
    <location>
        <begin position="136"/>
        <end position="169"/>
    </location>
</feature>
<dbReference type="Pfam" id="PF13432">
    <property type="entry name" value="TPR_16"/>
    <property type="match status" value="1"/>
</dbReference>
<accession>A0ABN6M271</accession>
<dbReference type="InterPro" id="IPR019734">
    <property type="entry name" value="TPR_rpt"/>
</dbReference>
<evidence type="ECO:0000313" key="3">
    <source>
        <dbReference type="Proteomes" id="UP000830055"/>
    </source>
</evidence>
<proteinExistence type="predicted"/>
<dbReference type="SUPFAM" id="SSF103088">
    <property type="entry name" value="OmpA-like"/>
    <property type="match status" value="1"/>
</dbReference>
<name>A0ABN6M271_9BACT</name>
<keyword evidence="3" id="KW-1185">Reference proteome</keyword>
<evidence type="ECO:0000256" key="1">
    <source>
        <dbReference type="PROSITE-ProRule" id="PRU00339"/>
    </source>
</evidence>
<evidence type="ECO:0000313" key="2">
    <source>
        <dbReference type="EMBL" id="BDD86200.1"/>
    </source>
</evidence>
<dbReference type="InterPro" id="IPR036737">
    <property type="entry name" value="OmpA-like_sf"/>
</dbReference>
<reference evidence="2 3" key="1">
    <citation type="submission" date="2022-01" db="EMBL/GenBank/DDBJ databases">
        <title>Desulfofustis limnae sp. nov., a novel mesophilic sulfate-reducing bacterium isolated from marsh soil.</title>
        <authorList>
            <person name="Watanabe M."/>
            <person name="Takahashi A."/>
            <person name="Kojima H."/>
            <person name="Fukui M."/>
        </authorList>
    </citation>
    <scope>NUCLEOTIDE SEQUENCE [LARGE SCALE GENOMIC DNA]</scope>
    <source>
        <strain evidence="2 3">PPLL</strain>
    </source>
</reference>
<dbReference type="Gene3D" id="1.25.40.10">
    <property type="entry name" value="Tetratricopeptide repeat domain"/>
    <property type="match status" value="2"/>
</dbReference>
<dbReference type="Gene3D" id="3.30.1330.60">
    <property type="entry name" value="OmpA-like domain"/>
    <property type="match status" value="1"/>
</dbReference>
<dbReference type="PROSITE" id="PS50005">
    <property type="entry name" value="TPR"/>
    <property type="match status" value="2"/>
</dbReference>
<dbReference type="EMBL" id="AP025516">
    <property type="protein sequence ID" value="BDD86200.1"/>
    <property type="molecule type" value="Genomic_DNA"/>
</dbReference>
<evidence type="ECO:0008006" key="4">
    <source>
        <dbReference type="Google" id="ProtNLM"/>
    </source>
</evidence>
<dbReference type="Proteomes" id="UP000830055">
    <property type="component" value="Chromosome"/>
</dbReference>
<keyword evidence="1" id="KW-0802">TPR repeat</keyword>
<protein>
    <recommendedName>
        <fullName evidence="4">Tetratricopeptide repeat protein</fullName>
    </recommendedName>
</protein>
<dbReference type="InterPro" id="IPR011990">
    <property type="entry name" value="TPR-like_helical_dom_sf"/>
</dbReference>
<dbReference type="RefSeq" id="WP_284153294.1">
    <property type="nucleotide sequence ID" value="NZ_AP025516.1"/>
</dbReference>
<feature type="repeat" description="TPR" evidence="1">
    <location>
        <begin position="68"/>
        <end position="101"/>
    </location>
</feature>
<gene>
    <name evidence="2" type="ORF">DPPLL_05650</name>
</gene>
<dbReference type="SUPFAM" id="SSF48452">
    <property type="entry name" value="TPR-like"/>
    <property type="match status" value="1"/>
</dbReference>
<organism evidence="2 3">
    <name type="scientific">Desulfofustis limnaeus</name>
    <dbReference type="NCBI Taxonomy" id="2740163"/>
    <lineage>
        <taxon>Bacteria</taxon>
        <taxon>Pseudomonadati</taxon>
        <taxon>Thermodesulfobacteriota</taxon>
        <taxon>Desulfobulbia</taxon>
        <taxon>Desulfobulbales</taxon>
        <taxon>Desulfocapsaceae</taxon>
        <taxon>Desulfofustis</taxon>
    </lineage>
</organism>
<sequence>MLHRFSHSTCTIATLWLLSVVMTSGCAIQDYGRTLGQSIKGDWYLQTGNHQAGLAAFRDEVTSHPTSAVARYYYGRFLLQAGEGRAALDQLRSAVDLAPEKADYQFWAGLAAGQSGMAKEEQQHYQAALDIDPNHLLALTYLGHSRLAAKRYQEALDLYARSLQIWPTSPSALYNRALILNRLGRSAEEKLAWLRFMAHYPSGAQAQQATEYLNALGDFTYRNHRLGARTVTVESVSFVPFGATPHPDSHESLRLIGTIARNHPGTTLQVLVFLKNNKELARRRALEIKRFLVNNIDGLAAERIGVSWFDQEQMLALGKKKHQLDESVDFFLSGEQ</sequence>
<dbReference type="SMART" id="SM00028">
    <property type="entry name" value="TPR"/>
    <property type="match status" value="4"/>
</dbReference>
<dbReference type="PANTHER" id="PTHR12558:SF13">
    <property type="entry name" value="CELL DIVISION CYCLE PROTEIN 27 HOMOLOG"/>
    <property type="match status" value="1"/>
</dbReference>